<organism evidence="2 3">
    <name type="scientific">Nicoliella lavandulae</name>
    <dbReference type="NCBI Taxonomy" id="3082954"/>
    <lineage>
        <taxon>Bacteria</taxon>
        <taxon>Bacillati</taxon>
        <taxon>Bacillota</taxon>
        <taxon>Bacilli</taxon>
        <taxon>Lactobacillales</taxon>
        <taxon>Lactobacillaceae</taxon>
        <taxon>Nicoliella</taxon>
    </lineage>
</organism>
<dbReference type="PIRSF" id="PIRSF036521">
    <property type="entry name" value="UCP036521_pph"/>
    <property type="match status" value="1"/>
</dbReference>
<reference evidence="2 3" key="1">
    <citation type="submission" date="2023-10" db="EMBL/GenBank/DDBJ databases">
        <title>Nicoliella lavandulae sp. nov. isolated from Lavandula angustifolia flowers.</title>
        <authorList>
            <person name="Alcantara C."/>
            <person name="Zuniga M."/>
            <person name="Landete J.M."/>
            <person name="Monedero V."/>
        </authorList>
    </citation>
    <scope>NUCLEOTIDE SEQUENCE [LARGE SCALE GENOMIC DNA]</scope>
    <source>
        <strain evidence="2 3">Es01</strain>
    </source>
</reference>
<dbReference type="SUPFAM" id="SSF101386">
    <property type="entry name" value="all-alpha NTP pyrophosphatases"/>
    <property type="match status" value="1"/>
</dbReference>
<evidence type="ECO:0000313" key="2">
    <source>
        <dbReference type="EMBL" id="MEJ6400934.1"/>
    </source>
</evidence>
<dbReference type="PANTHER" id="PTHR42692:SF2">
    <property type="entry name" value="IG HYPOTHETICAL 16995"/>
    <property type="match status" value="1"/>
</dbReference>
<feature type="domain" description="NTP pyrophosphohydrolase MazG-like" evidence="1">
    <location>
        <begin position="24"/>
        <end position="102"/>
    </location>
</feature>
<sequence length="105" mass="12437">MDLKQHADWLTKFYKKHKWFELSPEIRMNFLLEESGELARAIRTEEIGREHPGEAKKTKAEADDNLHEELADVLDQLLILCAKYDIDPNSLLSYSENKLHKRWNE</sequence>
<proteinExistence type="predicted"/>
<dbReference type="CDD" id="cd11523">
    <property type="entry name" value="NTP-PPase"/>
    <property type="match status" value="1"/>
</dbReference>
<dbReference type="Proteomes" id="UP001370590">
    <property type="component" value="Unassembled WGS sequence"/>
</dbReference>
<dbReference type="Gene3D" id="1.10.287.1080">
    <property type="entry name" value="MazG-like"/>
    <property type="match status" value="1"/>
</dbReference>
<evidence type="ECO:0000259" key="1">
    <source>
        <dbReference type="Pfam" id="PF03819"/>
    </source>
</evidence>
<dbReference type="InterPro" id="IPR011411">
    <property type="entry name" value="MazG-related_YvdC"/>
</dbReference>
<protein>
    <submittedName>
        <fullName evidence="2">MazG-like family protein</fullName>
    </submittedName>
</protein>
<accession>A0ABU8SM30</accession>
<dbReference type="PANTHER" id="PTHR42692">
    <property type="entry name" value="NUCLEOTIDE PYROPHOSPHOHYDROLASE"/>
    <property type="match status" value="1"/>
</dbReference>
<dbReference type="EMBL" id="JAWMWH010000003">
    <property type="protein sequence ID" value="MEJ6400934.1"/>
    <property type="molecule type" value="Genomic_DNA"/>
</dbReference>
<dbReference type="Pfam" id="PF03819">
    <property type="entry name" value="MazG"/>
    <property type="match status" value="1"/>
</dbReference>
<gene>
    <name evidence="2" type="ORF">R4146_07230</name>
</gene>
<dbReference type="InterPro" id="IPR004518">
    <property type="entry name" value="MazG-like_dom"/>
</dbReference>
<evidence type="ECO:0000313" key="3">
    <source>
        <dbReference type="Proteomes" id="UP001370590"/>
    </source>
</evidence>
<name>A0ABU8SM30_9LACO</name>
<dbReference type="RefSeq" id="WP_339960786.1">
    <property type="nucleotide sequence ID" value="NZ_JAWMWH010000003.1"/>
</dbReference>
<keyword evidence="3" id="KW-1185">Reference proteome</keyword>
<comment type="caution">
    <text evidence="2">The sequence shown here is derived from an EMBL/GenBank/DDBJ whole genome shotgun (WGS) entry which is preliminary data.</text>
</comment>
<dbReference type="InterPro" id="IPR047046">
    <property type="entry name" value="YpjD/YvdC"/>
</dbReference>